<dbReference type="PANTHER" id="PTHR41248:SF1">
    <property type="entry name" value="NORD PROTEIN"/>
    <property type="match status" value="1"/>
</dbReference>
<dbReference type="AlphaFoldDB" id="A0A4V3Z0K7"/>
<dbReference type="SUPFAM" id="SSF53300">
    <property type="entry name" value="vWA-like"/>
    <property type="match status" value="1"/>
</dbReference>
<dbReference type="InterPro" id="IPR051928">
    <property type="entry name" value="NorD/CobT"/>
</dbReference>
<name>A0A4V3Z0K7_AERVE</name>
<dbReference type="Pfam" id="PF11775">
    <property type="entry name" value="CobT_C"/>
    <property type="match status" value="1"/>
</dbReference>
<evidence type="ECO:0000256" key="1">
    <source>
        <dbReference type="SAM" id="MobiDB-lite"/>
    </source>
</evidence>
<dbReference type="Proteomes" id="UP000309618">
    <property type="component" value="Unassembled WGS sequence"/>
</dbReference>
<protein>
    <recommendedName>
        <fullName evidence="2">Cobalamin biosynthesis protein CobT VWA domain-containing protein</fullName>
    </recommendedName>
</protein>
<evidence type="ECO:0000313" key="4">
    <source>
        <dbReference type="Proteomes" id="UP000309618"/>
    </source>
</evidence>
<accession>A0A4V3Z0K7</accession>
<proteinExistence type="predicted"/>
<dbReference type="InterPro" id="IPR025861">
    <property type="entry name" value="CobT_VWA_dom"/>
</dbReference>
<dbReference type="InterPro" id="IPR036465">
    <property type="entry name" value="vWFA_dom_sf"/>
</dbReference>
<evidence type="ECO:0000259" key="2">
    <source>
        <dbReference type="Pfam" id="PF11775"/>
    </source>
</evidence>
<sequence length="661" mass="72798">MKMNSTDLVIECNAIARVLGRSQVRVEFAGSEAWNDGSLIRLPEIAAGKVSDDKVAMMRGYTDHETAHSLFTDFVFFRQHDKTKADQINYLEDPRIEAAYQQQYPGAWSSLNAMRHVSAQLQLDALAKVPPHLLDWGRLIFGAVKWTASQMMGHGGDVQRALVAMIPEHYRPLASEFATRSMAAKSTQEIAALVDELCERFKQEQAKEPQKAPEQEQEPSEGDDKDEGEDGQEGQPKGVGEDGEGDEGQEDGGELGGQGEQQAPLIDEAAILSGMASREASLPKFNLQLFEYKHDDAHVCGVAFSAKEKVAISPMGSHAKSILKRALIGVDDSRWLGGRVHGLLDANDLVRAYQGEDDVYRQRTKDPELDSAVTLLIDMSSSMRGERIEWATKTALMLGDALDSLGVPLSILGHTTMALHNYTLYPKADVDQVFAFANDKRHPQLSCFKFQNADQTGRKLKGGRSGKVVERLAIKAYERYRLGHTLNADEVYGLGCALTSAPGYISSDPLVMFNLLGFGVRIRNARDVIERLPYLVGVYGANNIDNRAIEFAANQIGKCKQKRKILLMLCDGIPYARGALSNLLNSSTHNTLANVSTLGIKVITFGFGSTSVKGCTHYDVTSGSIGQIEKTVLFVVNEVLKTSYPRHSRAELVQWRQPYES</sequence>
<feature type="domain" description="Cobalamin biosynthesis protein CobT VWA" evidence="2">
    <location>
        <begin position="360"/>
        <end position="419"/>
    </location>
</feature>
<feature type="compositionally biased region" description="Acidic residues" evidence="1">
    <location>
        <begin position="215"/>
        <end position="232"/>
    </location>
</feature>
<dbReference type="PANTHER" id="PTHR41248">
    <property type="entry name" value="NORD PROTEIN"/>
    <property type="match status" value="1"/>
</dbReference>
<gene>
    <name evidence="3" type="ORF">E8Q35_04480</name>
</gene>
<organism evidence="3 4">
    <name type="scientific">Aeromonas veronii</name>
    <dbReference type="NCBI Taxonomy" id="654"/>
    <lineage>
        <taxon>Bacteria</taxon>
        <taxon>Pseudomonadati</taxon>
        <taxon>Pseudomonadota</taxon>
        <taxon>Gammaproteobacteria</taxon>
        <taxon>Aeromonadales</taxon>
        <taxon>Aeromonadaceae</taxon>
        <taxon>Aeromonas</taxon>
    </lineage>
</organism>
<evidence type="ECO:0000313" key="3">
    <source>
        <dbReference type="EMBL" id="THJ47162.1"/>
    </source>
</evidence>
<comment type="caution">
    <text evidence="3">The sequence shown here is derived from an EMBL/GenBank/DDBJ whole genome shotgun (WGS) entry which is preliminary data.</text>
</comment>
<reference evidence="3 4" key="1">
    <citation type="submission" date="2019-04" db="EMBL/GenBank/DDBJ databases">
        <title>Comparative genomics of Aeromonas veronii strains pathogenic to fish.</title>
        <authorList>
            <person name="Cascarano M.C."/>
            <person name="Smyrli M."/>
            <person name="Katharios P."/>
        </authorList>
    </citation>
    <scope>NUCLEOTIDE SEQUENCE [LARGE SCALE GENOMIC DNA]</scope>
    <source>
        <strain evidence="3 4">XU1</strain>
    </source>
</reference>
<dbReference type="EMBL" id="SSUX01000002">
    <property type="protein sequence ID" value="THJ47162.1"/>
    <property type="molecule type" value="Genomic_DNA"/>
</dbReference>
<feature type="region of interest" description="Disordered" evidence="1">
    <location>
        <begin position="203"/>
        <end position="260"/>
    </location>
</feature>
<feature type="compositionally biased region" description="Basic and acidic residues" evidence="1">
    <location>
        <begin position="203"/>
        <end position="214"/>
    </location>
</feature>
<feature type="compositionally biased region" description="Acidic residues" evidence="1">
    <location>
        <begin position="241"/>
        <end position="253"/>
    </location>
</feature>